<protein>
    <submittedName>
        <fullName evidence="1">Uncharacterized protein</fullName>
    </submittedName>
</protein>
<organism evidence="1 2">
    <name type="scientific">Bradyrhizobium canariense</name>
    <dbReference type="NCBI Taxonomy" id="255045"/>
    <lineage>
        <taxon>Bacteria</taxon>
        <taxon>Pseudomonadati</taxon>
        <taxon>Pseudomonadota</taxon>
        <taxon>Alphaproteobacteria</taxon>
        <taxon>Hyphomicrobiales</taxon>
        <taxon>Nitrobacteraceae</taxon>
        <taxon>Bradyrhizobium</taxon>
    </lineage>
</organism>
<gene>
    <name evidence="1" type="ORF">BSZ18_08670</name>
</gene>
<accession>A0A1X3HBK6</accession>
<comment type="caution">
    <text evidence="1">The sequence shown here is derived from an EMBL/GenBank/DDBJ whole genome shotgun (WGS) entry which is preliminary data.</text>
</comment>
<evidence type="ECO:0000313" key="1">
    <source>
        <dbReference type="EMBL" id="OSJ14931.1"/>
    </source>
</evidence>
<sequence>MAAGTKLGNEHFLVPGGSFALPAMAQGMLTCGKCDEIDNKIAHHSRLLSLVTDKIAREGIADLIEEMTTEKAALHPNQRRSKLAVDCANPR</sequence>
<dbReference type="EMBL" id="NAFI01000157">
    <property type="protein sequence ID" value="OSJ14931.1"/>
    <property type="molecule type" value="Genomic_DNA"/>
</dbReference>
<proteinExistence type="predicted"/>
<reference evidence="1 2" key="1">
    <citation type="submission" date="2017-03" db="EMBL/GenBank/DDBJ databases">
        <title>Whole genome sequences of fourteen strains of Bradyrhizobium canariense and one strain of Bradyrhizobium japonicum isolated from Lupinus (Papilionoideae: Genisteae) species in Algeria.</title>
        <authorList>
            <person name="Crovadore J."/>
            <person name="Chekireb D."/>
            <person name="Brachmann A."/>
            <person name="Chablais R."/>
            <person name="Cochard B."/>
            <person name="Lefort F."/>
        </authorList>
    </citation>
    <scope>NUCLEOTIDE SEQUENCE [LARGE SCALE GENOMIC DNA]</scope>
    <source>
        <strain evidence="1 2">UBMA195</strain>
    </source>
</reference>
<evidence type="ECO:0000313" key="2">
    <source>
        <dbReference type="Proteomes" id="UP000193553"/>
    </source>
</evidence>
<dbReference type="Proteomes" id="UP000193553">
    <property type="component" value="Unassembled WGS sequence"/>
</dbReference>
<dbReference type="AlphaFoldDB" id="A0A1X3HBK6"/>
<name>A0A1X3HBK6_9BRAD</name>